<dbReference type="EMBL" id="HBIJ01021589">
    <property type="protein sequence ID" value="CAE0373193.1"/>
    <property type="molecule type" value="Transcribed_RNA"/>
</dbReference>
<dbReference type="PANTHER" id="PTHR12378:SF9">
    <property type="entry name" value="OS06G0107000 PROTEIN"/>
    <property type="match status" value="1"/>
</dbReference>
<comment type="similarity">
    <text evidence="1">Belongs to the DeSI family.</text>
</comment>
<dbReference type="InterPro" id="IPR042266">
    <property type="entry name" value="PPPDE_sf"/>
</dbReference>
<name>A0A7S3K2U1_9STRA</name>
<evidence type="ECO:0000256" key="4">
    <source>
        <dbReference type="SAM" id="MobiDB-lite"/>
    </source>
</evidence>
<dbReference type="GO" id="GO:0101005">
    <property type="term" value="F:deubiquitinase activity"/>
    <property type="evidence" value="ECO:0007669"/>
    <property type="project" value="TreeGrafter"/>
</dbReference>
<feature type="compositionally biased region" description="Acidic residues" evidence="4">
    <location>
        <begin position="1"/>
        <end position="10"/>
    </location>
</feature>
<dbReference type="InterPro" id="IPR008580">
    <property type="entry name" value="PPPDE_dom"/>
</dbReference>
<evidence type="ECO:0000259" key="5">
    <source>
        <dbReference type="PROSITE" id="PS51858"/>
    </source>
</evidence>
<dbReference type="PANTHER" id="PTHR12378">
    <property type="entry name" value="DESUMOYLATING ISOPEPTIDASE"/>
    <property type="match status" value="1"/>
</dbReference>
<feature type="domain" description="PPPDE" evidence="5">
    <location>
        <begin position="187"/>
        <end position="331"/>
    </location>
</feature>
<keyword evidence="3" id="KW-0378">Hydrolase</keyword>
<accession>A0A7S3K2U1</accession>
<dbReference type="PROSITE" id="PS51858">
    <property type="entry name" value="PPPDE"/>
    <property type="match status" value="1"/>
</dbReference>
<protein>
    <recommendedName>
        <fullName evidence="5">PPPDE domain-containing protein</fullName>
    </recommendedName>
</protein>
<evidence type="ECO:0000313" key="6">
    <source>
        <dbReference type="EMBL" id="CAE0373193.1"/>
    </source>
</evidence>
<evidence type="ECO:0000256" key="2">
    <source>
        <dbReference type="ARBA" id="ARBA00022670"/>
    </source>
</evidence>
<feature type="compositionally biased region" description="Basic and acidic residues" evidence="4">
    <location>
        <begin position="27"/>
        <end position="45"/>
    </location>
</feature>
<dbReference type="SMART" id="SM01179">
    <property type="entry name" value="DUF862"/>
    <property type="match status" value="1"/>
</dbReference>
<evidence type="ECO:0000256" key="3">
    <source>
        <dbReference type="ARBA" id="ARBA00022801"/>
    </source>
</evidence>
<evidence type="ECO:0000256" key="1">
    <source>
        <dbReference type="ARBA" id="ARBA00008140"/>
    </source>
</evidence>
<dbReference type="GO" id="GO:0006508">
    <property type="term" value="P:proteolysis"/>
    <property type="evidence" value="ECO:0007669"/>
    <property type="project" value="UniProtKB-KW"/>
</dbReference>
<keyword evidence="2" id="KW-0645">Protease</keyword>
<dbReference type="Gene3D" id="3.90.1720.30">
    <property type="entry name" value="PPPDE domains"/>
    <property type="match status" value="1"/>
</dbReference>
<gene>
    <name evidence="6" type="ORF">ALAG00032_LOCUS13994</name>
</gene>
<dbReference type="Pfam" id="PF05903">
    <property type="entry name" value="Peptidase_C97"/>
    <property type="match status" value="1"/>
</dbReference>
<sequence length="403" mass="45953">MRSALEEDASKEEFTHPDAQLSNPRIVPEKNIEENEEIRENERSRSVINPLNPAEVEARRKEAVAQLSYSLHAKQKEEARSMSSVFSWRKFNKAMEGPAYSSVSEESFFYPDIIKDNDMEIPLLKISTKRELAGLNTMESKGRSTASCWYFSFSSCGELCMSQEEYNRNIIRLSPKAFERVRLEAVSPVILNVYHVGNRRSISRLNKALRDVLRLGGVFHTGVEVCGIEWSYGYCEEQRSGVFSSRPRQCPVHVYRESVYLGDCGLGALEIKSMLKLLRREWMGPDYDLLRKNCNNFTTVFSNALGLGDIPKWCNRLARLGASLDITPDIAQAVRSLNRLDDIHAIRMQRLFRSRTKVKSKSIYNDARNENDCVETTVDTNDCAPSTEIHLVKKSLSSSKEIL</sequence>
<dbReference type="GO" id="GO:0016579">
    <property type="term" value="P:protein deubiquitination"/>
    <property type="evidence" value="ECO:0007669"/>
    <property type="project" value="TreeGrafter"/>
</dbReference>
<proteinExistence type="inferred from homology"/>
<organism evidence="6">
    <name type="scientific">Aureoumbra lagunensis</name>
    <dbReference type="NCBI Taxonomy" id="44058"/>
    <lineage>
        <taxon>Eukaryota</taxon>
        <taxon>Sar</taxon>
        <taxon>Stramenopiles</taxon>
        <taxon>Ochrophyta</taxon>
        <taxon>Pelagophyceae</taxon>
        <taxon>Pelagomonadales</taxon>
        <taxon>Aureoumbra</taxon>
    </lineage>
</organism>
<reference evidence="6" key="1">
    <citation type="submission" date="2021-01" db="EMBL/GenBank/DDBJ databases">
        <authorList>
            <person name="Corre E."/>
            <person name="Pelletier E."/>
            <person name="Niang G."/>
            <person name="Scheremetjew M."/>
            <person name="Finn R."/>
            <person name="Kale V."/>
            <person name="Holt S."/>
            <person name="Cochrane G."/>
            <person name="Meng A."/>
            <person name="Brown T."/>
            <person name="Cohen L."/>
        </authorList>
    </citation>
    <scope>NUCLEOTIDE SEQUENCE</scope>
    <source>
        <strain evidence="6">CCMP1510</strain>
    </source>
</reference>
<feature type="region of interest" description="Disordered" evidence="4">
    <location>
        <begin position="1"/>
        <end position="50"/>
    </location>
</feature>
<dbReference type="AlphaFoldDB" id="A0A7S3K2U1"/>